<keyword evidence="6" id="KW-1185">Reference proteome</keyword>
<feature type="region of interest" description="Disordered" evidence="4">
    <location>
        <begin position="356"/>
        <end position="473"/>
    </location>
</feature>
<dbReference type="InterPro" id="IPR013126">
    <property type="entry name" value="Hsp_70_fam"/>
</dbReference>
<dbReference type="GO" id="GO:0030968">
    <property type="term" value="P:endoplasmic reticulum unfolded protein response"/>
    <property type="evidence" value="ECO:0007669"/>
    <property type="project" value="TreeGrafter"/>
</dbReference>
<dbReference type="AlphaFoldDB" id="A0A1H0UKS6"/>
<dbReference type="Gene3D" id="3.90.640.10">
    <property type="entry name" value="Actin, Chain A, domain 4"/>
    <property type="match status" value="1"/>
</dbReference>
<keyword evidence="1" id="KW-0547">Nucleotide-binding</keyword>
<dbReference type="RefSeq" id="WP_133794127.1">
    <property type="nucleotide sequence ID" value="NZ_FNDV01000001.1"/>
</dbReference>
<dbReference type="GO" id="GO:0140662">
    <property type="term" value="F:ATP-dependent protein folding chaperone"/>
    <property type="evidence" value="ECO:0007669"/>
    <property type="project" value="InterPro"/>
</dbReference>
<dbReference type="Proteomes" id="UP000199651">
    <property type="component" value="Unassembled WGS sequence"/>
</dbReference>
<proteinExistence type="predicted"/>
<sequence>MPYVLGIDVGRTRGTAAVCRRVGGAFGPPEVVPVDGGNRWARSMIAISTAGEVLVGQAAEHRAATEPDRVARDFMARVGDGVPVLLGGELYPAETLAAAVVAWIADVVAQAEGAQPERVAVTHPPDWGSYRRGLLREALAAAGLPGVLLLPTVVAAAEAAHLREPVPAGTAIALTLIGGRHCEHAVLYRGQAAFDLVTHVPMVEPDAGDHLDDLLASHVLAVSPEHAADPAAMIEFRQACVAAKERLSVAAEVRVPLPYAPGDLTVTRAFFDELARPALTSVVDDLSLVTAGVPADQLTAVVLAGGTARVPLLASLATARLDCPVAVEEDPASAASRGAALAARPRLGSARFAGGGHLTADASHPGFRPTGPAGGIVPAGDSSPLAVDGSHPSFRPVTGQASDPGFPPARAQSVEPAADVKERAGVRLTEPVSRKRGRDEPPPPRPPVEIIPLEPPAKRFVIPKRSRRGEDDR</sequence>
<dbReference type="OrthoDB" id="9766019at2"/>
<keyword evidence="3" id="KW-0143">Chaperone</keyword>
<dbReference type="PANTHER" id="PTHR45639">
    <property type="entry name" value="HSC70CB, ISOFORM G-RELATED"/>
    <property type="match status" value="1"/>
</dbReference>
<dbReference type="Gene3D" id="3.30.420.40">
    <property type="match status" value="2"/>
</dbReference>
<dbReference type="InterPro" id="IPR043129">
    <property type="entry name" value="ATPase_NBD"/>
</dbReference>
<evidence type="ECO:0000256" key="1">
    <source>
        <dbReference type="ARBA" id="ARBA00022741"/>
    </source>
</evidence>
<organism evidence="5 6">
    <name type="scientific">Actinokineospora alba</name>
    <dbReference type="NCBI Taxonomy" id="504798"/>
    <lineage>
        <taxon>Bacteria</taxon>
        <taxon>Bacillati</taxon>
        <taxon>Actinomycetota</taxon>
        <taxon>Actinomycetes</taxon>
        <taxon>Pseudonocardiales</taxon>
        <taxon>Pseudonocardiaceae</taxon>
        <taxon>Actinokineospora</taxon>
    </lineage>
</organism>
<dbReference type="Pfam" id="PF00012">
    <property type="entry name" value="HSP70"/>
    <property type="match status" value="1"/>
</dbReference>
<dbReference type="EMBL" id="FNJB01000011">
    <property type="protein sequence ID" value="SDP66476.1"/>
    <property type="molecule type" value="Genomic_DNA"/>
</dbReference>
<evidence type="ECO:0000256" key="4">
    <source>
        <dbReference type="SAM" id="MobiDB-lite"/>
    </source>
</evidence>
<dbReference type="PRINTS" id="PR00301">
    <property type="entry name" value="HEATSHOCK70"/>
</dbReference>
<name>A0A1H0UKS6_9PSEU</name>
<evidence type="ECO:0000313" key="6">
    <source>
        <dbReference type="Proteomes" id="UP000199651"/>
    </source>
</evidence>
<dbReference type="PANTHER" id="PTHR45639:SF34">
    <property type="entry name" value="CHAPERONE PROTEIN DNAK"/>
    <property type="match status" value="1"/>
</dbReference>
<evidence type="ECO:0000256" key="3">
    <source>
        <dbReference type="ARBA" id="ARBA00023186"/>
    </source>
</evidence>
<protein>
    <submittedName>
        <fullName evidence="5">Hsp70 protein</fullName>
    </submittedName>
</protein>
<dbReference type="SUPFAM" id="SSF53067">
    <property type="entry name" value="Actin-like ATPase domain"/>
    <property type="match status" value="2"/>
</dbReference>
<evidence type="ECO:0000256" key="2">
    <source>
        <dbReference type="ARBA" id="ARBA00022840"/>
    </source>
</evidence>
<reference evidence="6" key="1">
    <citation type="submission" date="2016-10" db="EMBL/GenBank/DDBJ databases">
        <authorList>
            <person name="Varghese N."/>
            <person name="Submissions S."/>
        </authorList>
    </citation>
    <scope>NUCLEOTIDE SEQUENCE [LARGE SCALE GENOMIC DNA]</scope>
    <source>
        <strain evidence="6">IBRC-M 10655</strain>
    </source>
</reference>
<dbReference type="GO" id="GO:0005524">
    <property type="term" value="F:ATP binding"/>
    <property type="evidence" value="ECO:0007669"/>
    <property type="project" value="UniProtKB-KW"/>
</dbReference>
<accession>A0A1H0UKS6</accession>
<keyword evidence="2" id="KW-0067">ATP-binding</keyword>
<evidence type="ECO:0000313" key="5">
    <source>
        <dbReference type="EMBL" id="SDP66476.1"/>
    </source>
</evidence>
<dbReference type="STRING" id="504798.SAMN05421871_101330"/>
<gene>
    <name evidence="5" type="ORF">SAMN05192558_111251</name>
</gene>
<feature type="compositionally biased region" description="Pro residues" evidence="4">
    <location>
        <begin position="443"/>
        <end position="455"/>
    </location>
</feature>